<comment type="subcellular location">
    <subcellularLocation>
        <location evidence="2">Cell membrane</location>
        <topology evidence="2">Multi-pass membrane protein</topology>
    </subcellularLocation>
</comment>
<evidence type="ECO:0000256" key="3">
    <source>
        <dbReference type="ARBA" id="ARBA00012438"/>
    </source>
</evidence>
<dbReference type="CDD" id="cd17546">
    <property type="entry name" value="REC_hyHK_CKI1_RcsC-like"/>
    <property type="match status" value="1"/>
</dbReference>
<keyword evidence="18" id="KW-1185">Reference proteome</keyword>
<evidence type="ECO:0000259" key="14">
    <source>
        <dbReference type="PROSITE" id="PS50109"/>
    </source>
</evidence>
<dbReference type="Gene3D" id="3.30.565.10">
    <property type="entry name" value="Histidine kinase-like ATPase, C-terminal domain"/>
    <property type="match status" value="1"/>
</dbReference>
<evidence type="ECO:0000256" key="11">
    <source>
        <dbReference type="ARBA" id="ARBA00023136"/>
    </source>
</evidence>
<evidence type="ECO:0000256" key="12">
    <source>
        <dbReference type="PROSITE-ProRule" id="PRU00169"/>
    </source>
</evidence>
<dbReference type="Gene3D" id="1.10.287.130">
    <property type="match status" value="1"/>
</dbReference>
<dbReference type="CDD" id="cd00082">
    <property type="entry name" value="HisKA"/>
    <property type="match status" value="1"/>
</dbReference>
<dbReference type="SUPFAM" id="SSF47384">
    <property type="entry name" value="Homodimeric domain of signal transducing histidine kinase"/>
    <property type="match status" value="1"/>
</dbReference>
<protein>
    <recommendedName>
        <fullName evidence="3">histidine kinase</fullName>
        <ecNumber evidence="3">2.7.13.3</ecNumber>
    </recommendedName>
</protein>
<dbReference type="InterPro" id="IPR036890">
    <property type="entry name" value="HATPase_C_sf"/>
</dbReference>
<dbReference type="InterPro" id="IPR029151">
    <property type="entry name" value="Sensor-like_sf"/>
</dbReference>
<feature type="domain" description="Response regulatory" evidence="15">
    <location>
        <begin position="693"/>
        <end position="812"/>
    </location>
</feature>
<dbReference type="InterPro" id="IPR001789">
    <property type="entry name" value="Sig_transdc_resp-reg_receiver"/>
</dbReference>
<dbReference type="CDD" id="cd06225">
    <property type="entry name" value="HAMP"/>
    <property type="match status" value="1"/>
</dbReference>
<keyword evidence="8" id="KW-0418">Kinase</keyword>
<gene>
    <name evidence="17" type="ORF">GM415_10285</name>
</gene>
<evidence type="ECO:0000259" key="16">
    <source>
        <dbReference type="PROSITE" id="PS50885"/>
    </source>
</evidence>
<keyword evidence="5 12" id="KW-0597">Phosphoprotein</keyword>
<evidence type="ECO:0000256" key="8">
    <source>
        <dbReference type="ARBA" id="ARBA00022777"/>
    </source>
</evidence>
<proteinExistence type="predicted"/>
<feature type="domain" description="Histidine kinase" evidence="14">
    <location>
        <begin position="450"/>
        <end position="672"/>
    </location>
</feature>
<dbReference type="Pfam" id="PF02743">
    <property type="entry name" value="dCache_1"/>
    <property type="match status" value="1"/>
</dbReference>
<dbReference type="Gene3D" id="3.30.450.20">
    <property type="entry name" value="PAS domain"/>
    <property type="match status" value="1"/>
</dbReference>
<keyword evidence="10" id="KW-0902">Two-component regulatory system</keyword>
<keyword evidence="9 13" id="KW-1133">Transmembrane helix</keyword>
<evidence type="ECO:0000256" key="1">
    <source>
        <dbReference type="ARBA" id="ARBA00000085"/>
    </source>
</evidence>
<sequence length="816" mass="89238">MGSRPQLHETSVTYQGLWHFSRRGCGRCQSVVKYRTCQLCRSRYDPNRGLICALVLVVACRGGDGLLLDVMHGSIRKKLIFLVLLATLPVFAVLLVNQVNERNDDVRLAEQDIIIFLHGFSEVQRGITDSTRTLLGTISELPEIRNGDPVGSRRILSTLLKANPIYTNAILVDLAGKVVAMGRGQDKGLNFSDRKQFRDAVRTKRFASGEFVIGKQTGNSIFPFGMPVLNEDGGVEGVVLIGVDLEVFGGLYDKSRYPGGAFFGLCDHRGLRLYRHPMPEGLNLGDPIVRRVFEAAKGEDRPGLLNAVTSEGVPRIVAFEPLRLTPDDPPYMYMFMGLDHASIVARANRSLLYGAVVAVISLCCALLFAWLLGWKAIAAKIDRLALAARRLGRGEEGVSSGVPYEDGEIGQLAQSFDTMSVLLKKREVDLHAAKEAAEAANKAKDEFLANISHEVRTPLNGVMGMLQLAKEAAVCEEQRSYLNTALDSSRSLLRVLNDLLDFIKVGAGKLELLEEPFDLKELLEQVAGLFRQQVAEKGVSLETEIHSCASGYYLGDAGRLRQVMFNLMGNAIKFTHTGSITIEVSAEAEGKEGIVRLDFAIKDTGVGIPEDKLEYIFDAFTQVDGSLSREYQGTGLGLPIVKNLVSLMGGKCVLKSTVGKGTMVFFSVKMLRGRKPGGEAPVRVRPVESPPLRILLVEDERVNRIMARSLLDKMGHTVVTAENGAAALGVLLEQSVDVVLMDIQMPVMDGLEATRIIRTSPEHRGHATVPVIALSAHAADHDKQRARKAGVNEYLTKPFEKEALMRVLLTVIPGGE</sequence>
<dbReference type="GO" id="GO:0005886">
    <property type="term" value="C:plasma membrane"/>
    <property type="evidence" value="ECO:0007669"/>
    <property type="project" value="UniProtKB-SubCell"/>
</dbReference>
<comment type="catalytic activity">
    <reaction evidence="1">
        <text>ATP + protein L-histidine = ADP + protein N-phospho-L-histidine.</text>
        <dbReference type="EC" id="2.7.13.3"/>
    </reaction>
</comment>
<dbReference type="Pfam" id="PF00072">
    <property type="entry name" value="Response_reg"/>
    <property type="match status" value="1"/>
</dbReference>
<name>A0A6I6JCG2_9BACT</name>
<evidence type="ECO:0000256" key="13">
    <source>
        <dbReference type="SAM" id="Phobius"/>
    </source>
</evidence>
<dbReference type="InterPro" id="IPR036097">
    <property type="entry name" value="HisK_dim/P_sf"/>
</dbReference>
<dbReference type="SUPFAM" id="SSF55874">
    <property type="entry name" value="ATPase domain of HSP90 chaperone/DNA topoisomerase II/histidine kinase"/>
    <property type="match status" value="1"/>
</dbReference>
<dbReference type="FunFam" id="3.30.565.10:FF:000010">
    <property type="entry name" value="Sensor histidine kinase RcsC"/>
    <property type="match status" value="1"/>
</dbReference>
<dbReference type="Gene3D" id="3.40.50.2300">
    <property type="match status" value="1"/>
</dbReference>
<dbReference type="KEGG" id="psel:GM415_10285"/>
<dbReference type="PANTHER" id="PTHR45339:SF1">
    <property type="entry name" value="HYBRID SIGNAL TRANSDUCTION HISTIDINE KINASE J"/>
    <property type="match status" value="1"/>
</dbReference>
<dbReference type="GO" id="GO:0000155">
    <property type="term" value="F:phosphorelay sensor kinase activity"/>
    <property type="evidence" value="ECO:0007669"/>
    <property type="project" value="InterPro"/>
</dbReference>
<evidence type="ECO:0000313" key="18">
    <source>
        <dbReference type="Proteomes" id="UP000428328"/>
    </source>
</evidence>
<evidence type="ECO:0000256" key="4">
    <source>
        <dbReference type="ARBA" id="ARBA00022475"/>
    </source>
</evidence>
<evidence type="ECO:0000256" key="5">
    <source>
        <dbReference type="ARBA" id="ARBA00022553"/>
    </source>
</evidence>
<accession>A0A6I6JCG2</accession>
<dbReference type="InterPro" id="IPR003661">
    <property type="entry name" value="HisK_dim/P_dom"/>
</dbReference>
<feature type="modified residue" description="4-aspartylphosphate" evidence="12">
    <location>
        <position position="742"/>
    </location>
</feature>
<dbReference type="InterPro" id="IPR003660">
    <property type="entry name" value="HAMP_dom"/>
</dbReference>
<dbReference type="CDD" id="cd12914">
    <property type="entry name" value="PDC1_DGC_like"/>
    <property type="match status" value="1"/>
</dbReference>
<evidence type="ECO:0000256" key="7">
    <source>
        <dbReference type="ARBA" id="ARBA00022692"/>
    </source>
</evidence>
<dbReference type="SUPFAM" id="SSF52172">
    <property type="entry name" value="CheY-like"/>
    <property type="match status" value="1"/>
</dbReference>
<keyword evidence="11 13" id="KW-0472">Membrane</keyword>
<keyword evidence="4" id="KW-1003">Cell membrane</keyword>
<dbReference type="PROSITE" id="PS50109">
    <property type="entry name" value="HIS_KIN"/>
    <property type="match status" value="1"/>
</dbReference>
<dbReference type="SMART" id="SM00448">
    <property type="entry name" value="REC"/>
    <property type="match status" value="1"/>
</dbReference>
<dbReference type="Pfam" id="PF02518">
    <property type="entry name" value="HATPase_c"/>
    <property type="match status" value="1"/>
</dbReference>
<evidence type="ECO:0000256" key="10">
    <source>
        <dbReference type="ARBA" id="ARBA00023012"/>
    </source>
</evidence>
<evidence type="ECO:0000313" key="17">
    <source>
        <dbReference type="EMBL" id="QGY40495.1"/>
    </source>
</evidence>
<dbReference type="InterPro" id="IPR003594">
    <property type="entry name" value="HATPase_dom"/>
</dbReference>
<dbReference type="InterPro" id="IPR011006">
    <property type="entry name" value="CheY-like_superfamily"/>
</dbReference>
<dbReference type="CDD" id="cd16922">
    <property type="entry name" value="HATPase_EvgS-ArcB-TorS-like"/>
    <property type="match status" value="1"/>
</dbReference>
<dbReference type="PROSITE" id="PS50885">
    <property type="entry name" value="HAMP"/>
    <property type="match status" value="1"/>
</dbReference>
<organism evidence="17 18">
    <name type="scientific">Pseudodesulfovibrio cashew</name>
    <dbReference type="NCBI Taxonomy" id="2678688"/>
    <lineage>
        <taxon>Bacteria</taxon>
        <taxon>Pseudomonadati</taxon>
        <taxon>Thermodesulfobacteriota</taxon>
        <taxon>Desulfovibrionia</taxon>
        <taxon>Desulfovibrionales</taxon>
        <taxon>Desulfovibrionaceae</taxon>
    </lineage>
</organism>
<feature type="transmembrane region" description="Helical" evidence="13">
    <location>
        <begin position="79"/>
        <end position="96"/>
    </location>
</feature>
<dbReference type="SMART" id="SM00388">
    <property type="entry name" value="HisKA"/>
    <property type="match status" value="1"/>
</dbReference>
<dbReference type="Pfam" id="PF00672">
    <property type="entry name" value="HAMP"/>
    <property type="match status" value="1"/>
</dbReference>
<keyword evidence="7 13" id="KW-0812">Transmembrane</keyword>
<evidence type="ECO:0000256" key="6">
    <source>
        <dbReference type="ARBA" id="ARBA00022679"/>
    </source>
</evidence>
<dbReference type="SUPFAM" id="SSF103190">
    <property type="entry name" value="Sensory domain-like"/>
    <property type="match status" value="1"/>
</dbReference>
<feature type="domain" description="HAMP" evidence="16">
    <location>
        <begin position="375"/>
        <end position="428"/>
    </location>
</feature>
<keyword evidence="6" id="KW-0808">Transferase</keyword>
<evidence type="ECO:0000256" key="9">
    <source>
        <dbReference type="ARBA" id="ARBA00022989"/>
    </source>
</evidence>
<dbReference type="PANTHER" id="PTHR45339">
    <property type="entry name" value="HYBRID SIGNAL TRANSDUCTION HISTIDINE KINASE J"/>
    <property type="match status" value="1"/>
</dbReference>
<dbReference type="EMBL" id="CP046400">
    <property type="protein sequence ID" value="QGY40495.1"/>
    <property type="molecule type" value="Genomic_DNA"/>
</dbReference>
<reference evidence="17 18" key="1">
    <citation type="submission" date="2019-11" db="EMBL/GenBank/DDBJ databases">
        <authorList>
            <person name="Zheng R.K."/>
            <person name="Sun C.M."/>
        </authorList>
    </citation>
    <scope>NUCLEOTIDE SEQUENCE [LARGE SCALE GENOMIC DNA]</scope>
    <source>
        <strain evidence="17 18">SRB007</strain>
    </source>
</reference>
<feature type="transmembrane region" description="Helical" evidence="13">
    <location>
        <begin position="351"/>
        <end position="373"/>
    </location>
</feature>
<dbReference type="EC" id="2.7.13.3" evidence="3"/>
<dbReference type="Gene3D" id="6.10.340.10">
    <property type="match status" value="1"/>
</dbReference>
<dbReference type="SMART" id="SM00304">
    <property type="entry name" value="HAMP"/>
    <property type="match status" value="1"/>
</dbReference>
<dbReference type="InterPro" id="IPR004358">
    <property type="entry name" value="Sig_transdc_His_kin-like_C"/>
</dbReference>
<dbReference type="InterPro" id="IPR005467">
    <property type="entry name" value="His_kinase_dom"/>
</dbReference>
<evidence type="ECO:0000256" key="2">
    <source>
        <dbReference type="ARBA" id="ARBA00004651"/>
    </source>
</evidence>
<dbReference type="InterPro" id="IPR033479">
    <property type="entry name" value="dCache_1"/>
</dbReference>
<dbReference type="SMART" id="SM00387">
    <property type="entry name" value="HATPase_c"/>
    <property type="match status" value="1"/>
</dbReference>
<dbReference type="PROSITE" id="PS50110">
    <property type="entry name" value="RESPONSE_REGULATORY"/>
    <property type="match status" value="1"/>
</dbReference>
<dbReference type="Proteomes" id="UP000428328">
    <property type="component" value="Chromosome"/>
</dbReference>
<dbReference type="AlphaFoldDB" id="A0A6I6JCG2"/>
<evidence type="ECO:0000259" key="15">
    <source>
        <dbReference type="PROSITE" id="PS50110"/>
    </source>
</evidence>
<dbReference type="PRINTS" id="PR00344">
    <property type="entry name" value="BCTRLSENSOR"/>
</dbReference>
<dbReference type="Pfam" id="PF00512">
    <property type="entry name" value="HisKA"/>
    <property type="match status" value="1"/>
</dbReference>